<reference evidence="5 6" key="1">
    <citation type="submission" date="2024-09" db="EMBL/GenBank/DDBJ databases">
        <authorList>
            <person name="Sun Q."/>
            <person name="Mori K."/>
        </authorList>
    </citation>
    <scope>NUCLEOTIDE SEQUENCE [LARGE SCALE GENOMIC DNA]</scope>
    <source>
        <strain evidence="5 6">TBRC 3947</strain>
    </source>
</reference>
<dbReference type="InterPro" id="IPR036390">
    <property type="entry name" value="WH_DNA-bd_sf"/>
</dbReference>
<evidence type="ECO:0000256" key="1">
    <source>
        <dbReference type="ARBA" id="ARBA00023015"/>
    </source>
</evidence>
<dbReference type="PANTHER" id="PTHR43537:SF24">
    <property type="entry name" value="GLUCONATE OPERON TRANSCRIPTIONAL REPRESSOR"/>
    <property type="match status" value="1"/>
</dbReference>
<dbReference type="Gene3D" id="1.20.120.530">
    <property type="entry name" value="GntR ligand-binding domain-like"/>
    <property type="match status" value="1"/>
</dbReference>
<keyword evidence="6" id="KW-1185">Reference proteome</keyword>
<dbReference type="PRINTS" id="PR00035">
    <property type="entry name" value="HTHGNTR"/>
</dbReference>
<sequence>MTEIVFQDRWEVVQEELRRRILSGELPPGSTLPENELAKELGVSRGPVREALRALETTGLVLRRERKPSIVAPTTRADVDDLFSLRQALEEFAARTAISRNSSSLREEMAESIADFDRRIRSGASAETLVRVDIEFHELFYKWSGNGRLTGMWNSLKDPVRLMMNLSLHLSEPHWDLLLHEHQRIYTAIKDQDVDLAIDAVQSHLSRAAQRAETYVEAYLRGEMRLPTPDAPQFRKN</sequence>
<dbReference type="SUPFAM" id="SSF46785">
    <property type="entry name" value="Winged helix' DNA-binding domain"/>
    <property type="match status" value="1"/>
</dbReference>
<dbReference type="SMART" id="SM00895">
    <property type="entry name" value="FCD"/>
    <property type="match status" value="1"/>
</dbReference>
<dbReference type="CDD" id="cd07377">
    <property type="entry name" value="WHTH_GntR"/>
    <property type="match status" value="1"/>
</dbReference>
<protein>
    <submittedName>
        <fullName evidence="5">GntR family transcriptional regulator</fullName>
    </submittedName>
</protein>
<evidence type="ECO:0000313" key="6">
    <source>
        <dbReference type="Proteomes" id="UP001589867"/>
    </source>
</evidence>
<name>A0ABV6MHQ7_9ACTN</name>
<dbReference type="RefSeq" id="WP_377262931.1">
    <property type="nucleotide sequence ID" value="NZ_JBHLUH010000105.1"/>
</dbReference>
<dbReference type="PROSITE" id="PS50949">
    <property type="entry name" value="HTH_GNTR"/>
    <property type="match status" value="1"/>
</dbReference>
<evidence type="ECO:0000256" key="2">
    <source>
        <dbReference type="ARBA" id="ARBA00023125"/>
    </source>
</evidence>
<keyword evidence="2" id="KW-0238">DNA-binding</keyword>
<dbReference type="SMART" id="SM00345">
    <property type="entry name" value="HTH_GNTR"/>
    <property type="match status" value="1"/>
</dbReference>
<dbReference type="SUPFAM" id="SSF48008">
    <property type="entry name" value="GntR ligand-binding domain-like"/>
    <property type="match status" value="1"/>
</dbReference>
<dbReference type="InterPro" id="IPR000524">
    <property type="entry name" value="Tscrpt_reg_HTH_GntR"/>
</dbReference>
<dbReference type="Pfam" id="PF07729">
    <property type="entry name" value="FCD"/>
    <property type="match status" value="1"/>
</dbReference>
<evidence type="ECO:0000313" key="5">
    <source>
        <dbReference type="EMBL" id="MFC0534252.1"/>
    </source>
</evidence>
<dbReference type="Proteomes" id="UP001589867">
    <property type="component" value="Unassembled WGS sequence"/>
</dbReference>
<gene>
    <name evidence="5" type="ORF">ACFFIA_42360</name>
</gene>
<dbReference type="Pfam" id="PF00392">
    <property type="entry name" value="GntR"/>
    <property type="match status" value="1"/>
</dbReference>
<dbReference type="InterPro" id="IPR011711">
    <property type="entry name" value="GntR_C"/>
</dbReference>
<keyword evidence="1" id="KW-0805">Transcription regulation</keyword>
<organism evidence="5 6">
    <name type="scientific">Phytohabitans kaempferiae</name>
    <dbReference type="NCBI Taxonomy" id="1620943"/>
    <lineage>
        <taxon>Bacteria</taxon>
        <taxon>Bacillati</taxon>
        <taxon>Actinomycetota</taxon>
        <taxon>Actinomycetes</taxon>
        <taxon>Micromonosporales</taxon>
        <taxon>Micromonosporaceae</taxon>
    </lineage>
</organism>
<dbReference type="EMBL" id="JBHLUH010000105">
    <property type="protein sequence ID" value="MFC0534252.1"/>
    <property type="molecule type" value="Genomic_DNA"/>
</dbReference>
<dbReference type="InterPro" id="IPR036388">
    <property type="entry name" value="WH-like_DNA-bd_sf"/>
</dbReference>
<evidence type="ECO:0000259" key="4">
    <source>
        <dbReference type="PROSITE" id="PS50949"/>
    </source>
</evidence>
<proteinExistence type="predicted"/>
<feature type="domain" description="HTH gntR-type" evidence="4">
    <location>
        <begin position="7"/>
        <end position="74"/>
    </location>
</feature>
<dbReference type="Gene3D" id="1.10.10.10">
    <property type="entry name" value="Winged helix-like DNA-binding domain superfamily/Winged helix DNA-binding domain"/>
    <property type="match status" value="1"/>
</dbReference>
<accession>A0ABV6MHQ7</accession>
<comment type="caution">
    <text evidence="5">The sequence shown here is derived from an EMBL/GenBank/DDBJ whole genome shotgun (WGS) entry which is preliminary data.</text>
</comment>
<dbReference type="InterPro" id="IPR008920">
    <property type="entry name" value="TF_FadR/GntR_C"/>
</dbReference>
<dbReference type="PANTHER" id="PTHR43537">
    <property type="entry name" value="TRANSCRIPTIONAL REGULATOR, GNTR FAMILY"/>
    <property type="match status" value="1"/>
</dbReference>
<keyword evidence="3" id="KW-0804">Transcription</keyword>
<evidence type="ECO:0000256" key="3">
    <source>
        <dbReference type="ARBA" id="ARBA00023163"/>
    </source>
</evidence>